<proteinExistence type="predicted"/>
<keyword evidence="2" id="KW-1185">Reference proteome</keyword>
<dbReference type="EMBL" id="CP036316">
    <property type="protein sequence ID" value="QDT65758.1"/>
    <property type="molecule type" value="Genomic_DNA"/>
</dbReference>
<dbReference type="KEGG" id="chya:V22_30190"/>
<reference evidence="1 2" key="1">
    <citation type="submission" date="2019-02" db="EMBL/GenBank/DDBJ databases">
        <title>Deep-cultivation of Planctomycetes and their phenomic and genomic characterization uncovers novel biology.</title>
        <authorList>
            <person name="Wiegand S."/>
            <person name="Jogler M."/>
            <person name="Boedeker C."/>
            <person name="Pinto D."/>
            <person name="Vollmers J."/>
            <person name="Rivas-Marin E."/>
            <person name="Kohn T."/>
            <person name="Peeters S.H."/>
            <person name="Heuer A."/>
            <person name="Rast P."/>
            <person name="Oberbeckmann S."/>
            <person name="Bunk B."/>
            <person name="Jeske O."/>
            <person name="Meyerdierks A."/>
            <person name="Storesund J.E."/>
            <person name="Kallscheuer N."/>
            <person name="Luecker S."/>
            <person name="Lage O.M."/>
            <person name="Pohl T."/>
            <person name="Merkel B.J."/>
            <person name="Hornburger P."/>
            <person name="Mueller R.-W."/>
            <person name="Bruemmer F."/>
            <person name="Labrenz M."/>
            <person name="Spormann A.M."/>
            <person name="Op den Camp H."/>
            <person name="Overmann J."/>
            <person name="Amann R."/>
            <person name="Jetten M.S.M."/>
            <person name="Mascher T."/>
            <person name="Medema M.H."/>
            <person name="Devos D.P."/>
            <person name="Kaster A.-K."/>
            <person name="Ovreas L."/>
            <person name="Rohde M."/>
            <person name="Galperin M.Y."/>
            <person name="Jogler C."/>
        </authorList>
    </citation>
    <scope>NUCLEOTIDE SEQUENCE [LARGE SCALE GENOMIC DNA]</scope>
    <source>
        <strain evidence="1 2">V22</strain>
    </source>
</reference>
<dbReference type="Proteomes" id="UP000319976">
    <property type="component" value="Chromosome"/>
</dbReference>
<evidence type="ECO:0000313" key="1">
    <source>
        <dbReference type="EMBL" id="QDT65758.1"/>
    </source>
</evidence>
<gene>
    <name evidence="1" type="ORF">V22_30190</name>
</gene>
<accession>A0A517TBL2</accession>
<dbReference type="AlphaFoldDB" id="A0A517TBL2"/>
<organism evidence="1 2">
    <name type="scientific">Calycomorphotria hydatis</name>
    <dbReference type="NCBI Taxonomy" id="2528027"/>
    <lineage>
        <taxon>Bacteria</taxon>
        <taxon>Pseudomonadati</taxon>
        <taxon>Planctomycetota</taxon>
        <taxon>Planctomycetia</taxon>
        <taxon>Planctomycetales</taxon>
        <taxon>Planctomycetaceae</taxon>
        <taxon>Calycomorphotria</taxon>
    </lineage>
</organism>
<protein>
    <submittedName>
        <fullName evidence="1">Uncharacterized protein</fullName>
    </submittedName>
</protein>
<evidence type="ECO:0000313" key="2">
    <source>
        <dbReference type="Proteomes" id="UP000319976"/>
    </source>
</evidence>
<name>A0A517TBL2_9PLAN</name>
<sequence length="34" mass="4013">MHGLHGLFTLHLENSPAYVFKRSIMSVPFKIRRE</sequence>